<protein>
    <recommendedName>
        <fullName evidence="2">Inosine/uridine-preferring nucleoside hydrolase domain-containing protein</fullName>
    </recommendedName>
</protein>
<feature type="domain" description="Inosine/uridine-preferring nucleoside hydrolase" evidence="2">
    <location>
        <begin position="11"/>
        <end position="69"/>
    </location>
</feature>
<dbReference type="Gene3D" id="3.90.245.10">
    <property type="entry name" value="Ribonucleoside hydrolase-like"/>
    <property type="match status" value="1"/>
</dbReference>
<dbReference type="SUPFAM" id="SSF53590">
    <property type="entry name" value="Nucleoside hydrolase"/>
    <property type="match status" value="1"/>
</dbReference>
<evidence type="ECO:0000256" key="1">
    <source>
        <dbReference type="ARBA" id="ARBA00009176"/>
    </source>
</evidence>
<evidence type="ECO:0000259" key="2">
    <source>
        <dbReference type="Pfam" id="PF01156"/>
    </source>
</evidence>
<proteinExistence type="inferred from homology"/>
<reference evidence="3 4" key="1">
    <citation type="journal article" date="2024" name="bioRxiv">
        <title>A reference genome for Trichogramma kaykai: A tiny desert-dwelling parasitoid wasp with competing sex-ratio distorters.</title>
        <authorList>
            <person name="Culotta J."/>
            <person name="Lindsey A.R."/>
        </authorList>
    </citation>
    <scope>NUCLEOTIDE SEQUENCE [LARGE SCALE GENOMIC DNA]</scope>
    <source>
        <strain evidence="3 4">KSX58</strain>
    </source>
</reference>
<comment type="similarity">
    <text evidence="1">Belongs to the IUNH family.</text>
</comment>
<keyword evidence="4" id="KW-1185">Reference proteome</keyword>
<evidence type="ECO:0000313" key="4">
    <source>
        <dbReference type="Proteomes" id="UP001627154"/>
    </source>
</evidence>
<dbReference type="GO" id="GO:0016799">
    <property type="term" value="F:hydrolase activity, hydrolyzing N-glycosyl compounds"/>
    <property type="evidence" value="ECO:0007669"/>
    <property type="project" value="UniProtKB-ARBA"/>
</dbReference>
<dbReference type="Pfam" id="PF01156">
    <property type="entry name" value="IU_nuc_hydro"/>
    <property type="match status" value="1"/>
</dbReference>
<organism evidence="3 4">
    <name type="scientific">Trichogramma kaykai</name>
    <dbReference type="NCBI Taxonomy" id="54128"/>
    <lineage>
        <taxon>Eukaryota</taxon>
        <taxon>Metazoa</taxon>
        <taxon>Ecdysozoa</taxon>
        <taxon>Arthropoda</taxon>
        <taxon>Hexapoda</taxon>
        <taxon>Insecta</taxon>
        <taxon>Pterygota</taxon>
        <taxon>Neoptera</taxon>
        <taxon>Endopterygota</taxon>
        <taxon>Hymenoptera</taxon>
        <taxon>Apocrita</taxon>
        <taxon>Proctotrupomorpha</taxon>
        <taxon>Chalcidoidea</taxon>
        <taxon>Trichogrammatidae</taxon>
        <taxon>Trichogramma</taxon>
    </lineage>
</organism>
<gene>
    <name evidence="3" type="ORF">TKK_003336</name>
</gene>
<dbReference type="Proteomes" id="UP001627154">
    <property type="component" value="Unassembled WGS sequence"/>
</dbReference>
<dbReference type="EMBL" id="JBJJXI010000027">
    <property type="protein sequence ID" value="KAL3403930.1"/>
    <property type="molecule type" value="Genomic_DNA"/>
</dbReference>
<accession>A0ABD2XFJ5</accession>
<dbReference type="PANTHER" id="PTHR46190">
    <property type="entry name" value="SI:CH211-201H21.5-RELATED"/>
    <property type="match status" value="1"/>
</dbReference>
<dbReference type="InterPro" id="IPR052775">
    <property type="entry name" value="IUN_hydrolase"/>
</dbReference>
<dbReference type="AlphaFoldDB" id="A0ABD2XFJ5"/>
<evidence type="ECO:0000313" key="3">
    <source>
        <dbReference type="EMBL" id="KAL3403930.1"/>
    </source>
</evidence>
<dbReference type="PANTHER" id="PTHR46190:SF1">
    <property type="entry name" value="SI:CH211-201H21.5"/>
    <property type="match status" value="1"/>
</dbReference>
<name>A0ABD2XFJ5_9HYME</name>
<comment type="caution">
    <text evidence="3">The sequence shown here is derived from an EMBL/GenBank/DDBJ whole genome shotgun (WGS) entry which is preliminary data.</text>
</comment>
<sequence length="74" mass="8241">MGFLEKRKIKLIIDTDAGGDDAVAIMMALKAHKQVEVLAITCTYGNTYVENVAKNVLKILAEAERTDVSIRRFE</sequence>
<dbReference type="InterPro" id="IPR036452">
    <property type="entry name" value="Ribo_hydro-like"/>
</dbReference>
<dbReference type="InterPro" id="IPR001910">
    <property type="entry name" value="Inosine/uridine_hydrolase_dom"/>
</dbReference>